<dbReference type="Gene3D" id="2.20.25.240">
    <property type="match status" value="1"/>
</dbReference>
<evidence type="ECO:0000256" key="3">
    <source>
        <dbReference type="ARBA" id="ARBA00022833"/>
    </source>
</evidence>
<dbReference type="Pfam" id="PF04500">
    <property type="entry name" value="FLYWCH"/>
    <property type="match status" value="1"/>
</dbReference>
<sequence>MEFMYSQNGKKLLIVDKYKFFLHYTAKSGQKTWRCINNKCQSKIYTNNTEDEVIEKHVVLIHNHDNDTTLNRQEVNNSLKRKVSEDNIVEKPSKFILTEIKHFNNENNLNTTDLNYIRRNVYNARKSILPPLPKSIEEVHDTLNVMDIQTNRSEQFVLLNDQDSHIIIFSCIENLKFLCSNEKIFLDGTFNYCTKYFLQLFTIHGFKNQNYIPLVFALLPDKNSHTYSTLFLKTIEICLENNLRFQPVTVVVDFEIAIHNAIRNIWPTVQIHGCNFHLCQNWYRKIQQLGLTNDYNNGESEIGKFLVLTFGLPLLQDAKDIEDCFVFDLLENMPSDDKVQQYCDYLSENYIFSFSLFPPKLWSSNDTTNACESFHSRFNSSFYHHHPNLHLFVKVLKDIQTETYIKIRSSHTTQRRQTKTISKYQFILHQKDKYIRGEISRLEFISKVCHKNIRK</sequence>
<evidence type="ECO:0000259" key="4">
    <source>
        <dbReference type="Pfam" id="PF04500"/>
    </source>
</evidence>
<evidence type="ECO:0000313" key="6">
    <source>
        <dbReference type="EMBL" id="CAI6345146.1"/>
    </source>
</evidence>
<dbReference type="InterPro" id="IPR018289">
    <property type="entry name" value="MULE_transposase_dom"/>
</dbReference>
<feature type="domain" description="FLYWCH-type" evidence="4">
    <location>
        <begin position="3"/>
        <end position="64"/>
    </location>
</feature>
<evidence type="ECO:0000313" key="8">
    <source>
        <dbReference type="Proteomes" id="UP001160148"/>
    </source>
</evidence>
<keyword evidence="1" id="KW-0479">Metal-binding</keyword>
<dbReference type="PANTHER" id="PTHR47160">
    <property type="entry name" value="PUTATIVE-RELATED"/>
    <property type="match status" value="1"/>
</dbReference>
<dbReference type="Proteomes" id="UP001160148">
    <property type="component" value="Unassembled WGS sequence"/>
</dbReference>
<proteinExistence type="predicted"/>
<feature type="domain" description="MULE transposase" evidence="5">
    <location>
        <begin position="184"/>
        <end position="281"/>
    </location>
</feature>
<dbReference type="PANTHER" id="PTHR47160:SF8">
    <property type="entry name" value="MULE TRANSPOSASE DOMAIN-CONTAINING PROTEIN"/>
    <property type="match status" value="1"/>
</dbReference>
<gene>
    <name evidence="7" type="ORF">MEUPH1_LOCUS12249</name>
    <name evidence="6" type="ORF">MEUPH1_LOCUS2194</name>
</gene>
<dbReference type="GO" id="GO:0008270">
    <property type="term" value="F:zinc ion binding"/>
    <property type="evidence" value="ECO:0007669"/>
    <property type="project" value="UniProtKB-KW"/>
</dbReference>
<reference evidence="6 8" key="1">
    <citation type="submission" date="2023-01" db="EMBL/GenBank/DDBJ databases">
        <authorList>
            <person name="Whitehead M."/>
        </authorList>
    </citation>
    <scope>NUCLEOTIDE SEQUENCE [LARGE SCALE GENOMIC DNA]</scope>
</reference>
<comment type="caution">
    <text evidence="6">The sequence shown here is derived from an EMBL/GenBank/DDBJ whole genome shotgun (WGS) entry which is preliminary data.</text>
</comment>
<keyword evidence="3" id="KW-0862">Zinc</keyword>
<dbReference type="InterPro" id="IPR007588">
    <property type="entry name" value="Znf_FLYWCH"/>
</dbReference>
<dbReference type="Pfam" id="PF10551">
    <property type="entry name" value="MULE"/>
    <property type="match status" value="1"/>
</dbReference>
<evidence type="ECO:0008006" key="9">
    <source>
        <dbReference type="Google" id="ProtNLM"/>
    </source>
</evidence>
<dbReference type="AlphaFoldDB" id="A0AAV0VQZ4"/>
<evidence type="ECO:0000256" key="2">
    <source>
        <dbReference type="ARBA" id="ARBA00022771"/>
    </source>
</evidence>
<evidence type="ECO:0000259" key="5">
    <source>
        <dbReference type="Pfam" id="PF10551"/>
    </source>
</evidence>
<name>A0AAV0VQZ4_9HEMI</name>
<keyword evidence="8" id="KW-1185">Reference proteome</keyword>
<protein>
    <recommendedName>
        <fullName evidence="9">MULE transposase domain-containing protein</fullName>
    </recommendedName>
</protein>
<dbReference type="EMBL" id="CARXXK010000002">
    <property type="protein sequence ID" value="CAI6356524.1"/>
    <property type="molecule type" value="Genomic_DNA"/>
</dbReference>
<organism evidence="6 8">
    <name type="scientific">Macrosiphum euphorbiae</name>
    <name type="common">potato aphid</name>
    <dbReference type="NCBI Taxonomy" id="13131"/>
    <lineage>
        <taxon>Eukaryota</taxon>
        <taxon>Metazoa</taxon>
        <taxon>Ecdysozoa</taxon>
        <taxon>Arthropoda</taxon>
        <taxon>Hexapoda</taxon>
        <taxon>Insecta</taxon>
        <taxon>Pterygota</taxon>
        <taxon>Neoptera</taxon>
        <taxon>Paraneoptera</taxon>
        <taxon>Hemiptera</taxon>
        <taxon>Sternorrhyncha</taxon>
        <taxon>Aphidomorpha</taxon>
        <taxon>Aphidoidea</taxon>
        <taxon>Aphididae</taxon>
        <taxon>Macrosiphini</taxon>
        <taxon>Macrosiphum</taxon>
    </lineage>
</organism>
<dbReference type="EMBL" id="CARXXK010000001">
    <property type="protein sequence ID" value="CAI6345146.1"/>
    <property type="molecule type" value="Genomic_DNA"/>
</dbReference>
<evidence type="ECO:0000256" key="1">
    <source>
        <dbReference type="ARBA" id="ARBA00022723"/>
    </source>
</evidence>
<evidence type="ECO:0000313" key="7">
    <source>
        <dbReference type="EMBL" id="CAI6356524.1"/>
    </source>
</evidence>
<keyword evidence="2" id="KW-0863">Zinc-finger</keyword>
<accession>A0AAV0VQZ4</accession>